<dbReference type="NCBIfam" id="TIGR00254">
    <property type="entry name" value="GGDEF"/>
    <property type="match status" value="1"/>
</dbReference>
<protein>
    <recommendedName>
        <fullName evidence="1">cyclic-guanylate-specific phosphodiesterase</fullName>
        <ecNumber evidence="1">3.1.4.52</ecNumber>
    </recommendedName>
</protein>
<dbReference type="Gene3D" id="3.20.20.450">
    <property type="entry name" value="EAL domain"/>
    <property type="match status" value="1"/>
</dbReference>
<name>A0A420WVZ5_9GAMM</name>
<evidence type="ECO:0000259" key="3">
    <source>
        <dbReference type="PROSITE" id="PS50112"/>
    </source>
</evidence>
<dbReference type="InterPro" id="IPR035965">
    <property type="entry name" value="PAS-like_dom_sf"/>
</dbReference>
<feature type="domain" description="GGDEF" evidence="5">
    <location>
        <begin position="173"/>
        <end position="304"/>
    </location>
</feature>
<feature type="domain" description="PAS" evidence="3">
    <location>
        <begin position="15"/>
        <end position="87"/>
    </location>
</feature>
<dbReference type="PANTHER" id="PTHR44757:SF2">
    <property type="entry name" value="BIOFILM ARCHITECTURE MAINTENANCE PROTEIN MBAA"/>
    <property type="match status" value="1"/>
</dbReference>
<dbReference type="PROSITE" id="PS50883">
    <property type="entry name" value="EAL"/>
    <property type="match status" value="1"/>
</dbReference>
<dbReference type="Gene3D" id="3.30.70.270">
    <property type="match status" value="1"/>
</dbReference>
<dbReference type="CDD" id="cd00130">
    <property type="entry name" value="PAS"/>
    <property type="match status" value="1"/>
</dbReference>
<dbReference type="CDD" id="cd01948">
    <property type="entry name" value="EAL"/>
    <property type="match status" value="1"/>
</dbReference>
<dbReference type="Proteomes" id="UP000281975">
    <property type="component" value="Unassembled WGS sequence"/>
</dbReference>
<dbReference type="SUPFAM" id="SSF55785">
    <property type="entry name" value="PYP-like sensor domain (PAS domain)"/>
    <property type="match status" value="1"/>
</dbReference>
<dbReference type="FunFam" id="3.20.20.450:FF:000001">
    <property type="entry name" value="Cyclic di-GMP phosphodiesterase yahA"/>
    <property type="match status" value="1"/>
</dbReference>
<dbReference type="PROSITE" id="PS50887">
    <property type="entry name" value="GGDEF"/>
    <property type="match status" value="1"/>
</dbReference>
<comment type="caution">
    <text evidence="6">The sequence shown here is derived from an EMBL/GenBank/DDBJ whole genome shotgun (WGS) entry which is preliminary data.</text>
</comment>
<dbReference type="AlphaFoldDB" id="A0A420WVZ5"/>
<proteinExistence type="predicted"/>
<dbReference type="PANTHER" id="PTHR44757">
    <property type="entry name" value="DIGUANYLATE CYCLASE DGCP"/>
    <property type="match status" value="1"/>
</dbReference>
<evidence type="ECO:0000259" key="5">
    <source>
        <dbReference type="PROSITE" id="PS50887"/>
    </source>
</evidence>
<dbReference type="SUPFAM" id="SSF141868">
    <property type="entry name" value="EAL domain-like"/>
    <property type="match status" value="1"/>
</dbReference>
<dbReference type="InterPro" id="IPR000014">
    <property type="entry name" value="PAS"/>
</dbReference>
<organism evidence="6 7">
    <name type="scientific">Kushneria sinocarnis</name>
    <dbReference type="NCBI Taxonomy" id="595502"/>
    <lineage>
        <taxon>Bacteria</taxon>
        <taxon>Pseudomonadati</taxon>
        <taxon>Pseudomonadota</taxon>
        <taxon>Gammaproteobacteria</taxon>
        <taxon>Oceanospirillales</taxon>
        <taxon>Halomonadaceae</taxon>
        <taxon>Kushneria</taxon>
    </lineage>
</organism>
<evidence type="ECO:0000313" key="6">
    <source>
        <dbReference type="EMBL" id="RKR03260.1"/>
    </source>
</evidence>
<dbReference type="CDD" id="cd01949">
    <property type="entry name" value="GGDEF"/>
    <property type="match status" value="1"/>
</dbReference>
<dbReference type="Pfam" id="PF00989">
    <property type="entry name" value="PAS"/>
    <property type="match status" value="1"/>
</dbReference>
<evidence type="ECO:0000259" key="4">
    <source>
        <dbReference type="PROSITE" id="PS50883"/>
    </source>
</evidence>
<evidence type="ECO:0000256" key="1">
    <source>
        <dbReference type="ARBA" id="ARBA00012282"/>
    </source>
</evidence>
<dbReference type="InterPro" id="IPR029787">
    <property type="entry name" value="Nucleotide_cyclase"/>
</dbReference>
<dbReference type="Pfam" id="PF00990">
    <property type="entry name" value="GGDEF"/>
    <property type="match status" value="1"/>
</dbReference>
<dbReference type="SUPFAM" id="SSF55073">
    <property type="entry name" value="Nucleotide cyclase"/>
    <property type="match status" value="1"/>
</dbReference>
<dbReference type="InterPro" id="IPR043128">
    <property type="entry name" value="Rev_trsase/Diguanyl_cyclase"/>
</dbReference>
<reference evidence="6 7" key="1">
    <citation type="submission" date="2018-10" db="EMBL/GenBank/DDBJ databases">
        <title>Genomic Encyclopedia of Type Strains, Phase IV (KMG-IV): sequencing the most valuable type-strain genomes for metagenomic binning, comparative biology and taxonomic classification.</title>
        <authorList>
            <person name="Goeker M."/>
        </authorList>
    </citation>
    <scope>NUCLEOTIDE SEQUENCE [LARGE SCALE GENOMIC DNA]</scope>
    <source>
        <strain evidence="6 7">DSM 23229</strain>
    </source>
</reference>
<dbReference type="InterPro" id="IPR013767">
    <property type="entry name" value="PAS_fold"/>
</dbReference>
<dbReference type="InterPro" id="IPR000160">
    <property type="entry name" value="GGDEF_dom"/>
</dbReference>
<accession>A0A420WVZ5</accession>
<dbReference type="NCBIfam" id="TIGR00229">
    <property type="entry name" value="sensory_box"/>
    <property type="match status" value="1"/>
</dbReference>
<dbReference type="EMBL" id="RBIN01000005">
    <property type="protein sequence ID" value="RKR03260.1"/>
    <property type="molecule type" value="Genomic_DNA"/>
</dbReference>
<dbReference type="InterPro" id="IPR035919">
    <property type="entry name" value="EAL_sf"/>
</dbReference>
<dbReference type="SMART" id="SM00267">
    <property type="entry name" value="GGDEF"/>
    <property type="match status" value="1"/>
</dbReference>
<dbReference type="GO" id="GO:0071111">
    <property type="term" value="F:cyclic-guanylate-specific phosphodiesterase activity"/>
    <property type="evidence" value="ECO:0007669"/>
    <property type="project" value="UniProtKB-EC"/>
</dbReference>
<dbReference type="Gene3D" id="3.30.450.20">
    <property type="entry name" value="PAS domain"/>
    <property type="match status" value="1"/>
</dbReference>
<gene>
    <name evidence="6" type="ORF">C7446_1781</name>
</gene>
<keyword evidence="2" id="KW-0973">c-di-GMP</keyword>
<dbReference type="PROSITE" id="PS50112">
    <property type="entry name" value="PAS"/>
    <property type="match status" value="1"/>
</dbReference>
<dbReference type="EC" id="3.1.4.52" evidence="1"/>
<dbReference type="InterPro" id="IPR001633">
    <property type="entry name" value="EAL_dom"/>
</dbReference>
<dbReference type="SMART" id="SM00052">
    <property type="entry name" value="EAL"/>
    <property type="match status" value="1"/>
</dbReference>
<keyword evidence="7" id="KW-1185">Reference proteome</keyword>
<dbReference type="InterPro" id="IPR052155">
    <property type="entry name" value="Biofilm_reg_signaling"/>
</dbReference>
<evidence type="ECO:0000256" key="2">
    <source>
        <dbReference type="ARBA" id="ARBA00022636"/>
    </source>
</evidence>
<dbReference type="RefSeq" id="WP_121172746.1">
    <property type="nucleotide sequence ID" value="NZ_RBIN01000005.1"/>
</dbReference>
<evidence type="ECO:0000313" key="7">
    <source>
        <dbReference type="Proteomes" id="UP000281975"/>
    </source>
</evidence>
<dbReference type="Pfam" id="PF00563">
    <property type="entry name" value="EAL"/>
    <property type="match status" value="1"/>
</dbReference>
<feature type="domain" description="EAL" evidence="4">
    <location>
        <begin position="313"/>
        <end position="572"/>
    </location>
</feature>
<dbReference type="SMART" id="SM00091">
    <property type="entry name" value="PAS"/>
    <property type="match status" value="1"/>
</dbReference>
<dbReference type="OrthoDB" id="9804951at2"/>
<dbReference type="GO" id="GO:0006355">
    <property type="term" value="P:regulation of DNA-templated transcription"/>
    <property type="evidence" value="ECO:0007669"/>
    <property type="project" value="InterPro"/>
</dbReference>
<sequence length="576" mass="64640">MPYRIRALSEALEQSRLRERRIIDSASDAFVSLDANWCILDWNRAAERLFGWQREEVLGKQGFLLLTPEGESPALRQAEVEQLLVERAREAEGAIFELEVTCSDGSRMIVESSIWQLHMDGRREYYTFSRDVTERRRMERELSCRAHYDTLTCALNRTALFDHLTRTLADSSSATAVLLVDLDHFKRINATYGHVTADRVLIEVSRRLRECVDDTAIVARLSSDEFVVLVRLCWQEPVTALARRILARLEQPIELPDDSVHSSASIGIALATAQDSADSLLQAAEMAMFRAKRAGRGQYACFDPSLREQVAERIGMESALRHAIHHDELQLYYQPIVSAATGRIESVEALLRWHHPERGLIMPDAFIPLAEETGLIVPLGRWVIEHACRQAALWQRITGSAGPALQVSINLSARQIAQPRLVDEVRAILQSMPGDDTRLHFGFEVTETAMMHDPQVSAETLSQLRRLGAHLSLDDFGTGYSSMAYLKHLPFDTLKIDRTFTRGVAEDGCDRSIIRSMLALADGLGLDVIAEGVETRAQQQALLALGVQRMQGFLFARPQSAAVIERMLDDSLKALD</sequence>